<dbReference type="Proteomes" id="UP000831495">
    <property type="component" value="Plasmid p1unnamed"/>
</dbReference>
<evidence type="ECO:0000313" key="1">
    <source>
        <dbReference type="EMBL" id="UQS81430.1"/>
    </source>
</evidence>
<organism evidence="1 4">
    <name type="scientific">Bombilactobacillus folatiphilus</name>
    <dbReference type="NCBI Taxonomy" id="2923362"/>
    <lineage>
        <taxon>Bacteria</taxon>
        <taxon>Bacillati</taxon>
        <taxon>Bacillota</taxon>
        <taxon>Bacilli</taxon>
        <taxon>Lactobacillales</taxon>
        <taxon>Lactobacillaceae</taxon>
        <taxon>Bombilactobacillus</taxon>
    </lineage>
</organism>
<dbReference type="InterPro" id="IPR050772">
    <property type="entry name" value="Hydratase-Decarb/MhpD_sf"/>
</dbReference>
<sequence>MTDFNDLTDDQMSLAENLYQAYENHQPLDQAKYAKVLDDEDTAYQVQQYLMQLKNEPIGGYKVSLTSEETQKMFDSQNPLYGVQVVSHFVPSPSHFRTSQLMDPLAEVELMFTATQDLQPNDSLEDLMRKTTIAPDIEVPDSRFSDWFPDLSKYLVVADAAVGGYVVYGRQVPTTQAFASVDAVTQVTCELLHDGQTLKTGAATEVLSNPLLSLQWLVQKLAAQGVQFLAGQRVSSGTFLLPERVTTGQWQAEFNHDLGDVELTVQ</sequence>
<protein>
    <submittedName>
        <fullName evidence="1">2-keto-4-pentenoate hydratase</fullName>
    </submittedName>
</protein>
<evidence type="ECO:0000313" key="4">
    <source>
        <dbReference type="Proteomes" id="UP000831495"/>
    </source>
</evidence>
<dbReference type="PANTHER" id="PTHR30143:SF0">
    <property type="entry name" value="2-KETO-4-PENTENOATE HYDRATASE"/>
    <property type="match status" value="1"/>
</dbReference>
<dbReference type="PANTHER" id="PTHR30143">
    <property type="entry name" value="ACID HYDRATASE"/>
    <property type="match status" value="1"/>
</dbReference>
<accession>A0ABY4P764</accession>
<keyword evidence="4" id="KW-1185">Reference proteome</keyword>
<dbReference type="RefSeq" id="WP_249513691.1">
    <property type="nucleotide sequence ID" value="NZ_CP093366.1"/>
</dbReference>
<dbReference type="Proteomes" id="UP000831495">
    <property type="component" value="Chromosome"/>
</dbReference>
<proteinExistence type="predicted"/>
<reference evidence="1" key="1">
    <citation type="journal article" date="2022" name="Int. J. Syst. Evol. Microbiol.">
        <title>Apilactobacillus apisilvae sp. nov., Nicolia spurrieriana gen. nov. sp. nov., Bombilactobacillus folatiphilus sp. nov. and Bombilactobacillus thymidiniphilus sp. nov., four new lactic acid bacterial isolates from stingless bees Tetragonula carbonaria and Austroplebeia australis.</title>
        <authorList>
            <person name="Oliphant S.A."/>
            <person name="Watson-Haigh N.S."/>
            <person name="Sumby K.M."/>
            <person name="Gardner J."/>
            <person name="Groom S."/>
            <person name="Jiranek V."/>
        </authorList>
    </citation>
    <scope>NUCLEOTIDE SEQUENCE</scope>
    <source>
        <strain evidence="1">SG4_D2</strain>
        <plasmid evidence="3 4">p1unnamed</plasmid>
    </source>
</reference>
<gene>
    <name evidence="2" type="ORF">MOO45_04130</name>
    <name evidence="1" type="ORF">MOO45_04165</name>
    <name evidence="3" type="ORF">MOO45_08100</name>
</gene>
<evidence type="ECO:0000313" key="3">
    <source>
        <dbReference type="EMBL" id="UQS82943.1"/>
    </source>
</evidence>
<name>A0ABY4P764_9LACO</name>
<dbReference type="EMBL" id="CP093366">
    <property type="protein sequence ID" value="UQS82837.1"/>
    <property type="molecule type" value="Genomic_DNA"/>
</dbReference>
<dbReference type="InterPro" id="IPR036663">
    <property type="entry name" value="Fumarylacetoacetase_C_sf"/>
</dbReference>
<dbReference type="EMBL" id="CP093367">
    <property type="protein sequence ID" value="UQS82943.1"/>
    <property type="molecule type" value="Genomic_DNA"/>
</dbReference>
<dbReference type="SUPFAM" id="SSF56529">
    <property type="entry name" value="FAH"/>
    <property type="match status" value="1"/>
</dbReference>
<evidence type="ECO:0000313" key="2">
    <source>
        <dbReference type="EMBL" id="UQS82837.1"/>
    </source>
</evidence>
<dbReference type="EMBL" id="CP093366">
    <property type="protein sequence ID" value="UQS81430.1"/>
    <property type="molecule type" value="Genomic_DNA"/>
</dbReference>
<dbReference type="Gene3D" id="3.90.850.10">
    <property type="entry name" value="Fumarylacetoacetase-like, C-terminal domain"/>
    <property type="match status" value="1"/>
</dbReference>
<keyword evidence="3" id="KW-0614">Plasmid</keyword>
<geneLocation type="plasmid" evidence="3 4">
    <name>p1unnamed</name>
</geneLocation>